<proteinExistence type="inferred from homology"/>
<dbReference type="Pfam" id="PF02678">
    <property type="entry name" value="Pirin"/>
    <property type="match status" value="1"/>
</dbReference>
<dbReference type="InterPro" id="IPR014710">
    <property type="entry name" value="RmlC-like_jellyroll"/>
</dbReference>
<comment type="similarity">
    <text evidence="1 2">Belongs to the pirin family.</text>
</comment>
<dbReference type="InterPro" id="IPR012093">
    <property type="entry name" value="Pirin"/>
</dbReference>
<dbReference type="STRING" id="1314771.A0A197JGH7"/>
<evidence type="ECO:0000259" key="3">
    <source>
        <dbReference type="Pfam" id="PF02678"/>
    </source>
</evidence>
<dbReference type="PANTHER" id="PTHR13903:SF8">
    <property type="entry name" value="PIRIN"/>
    <property type="match status" value="1"/>
</dbReference>
<evidence type="ECO:0000256" key="2">
    <source>
        <dbReference type="RuleBase" id="RU003457"/>
    </source>
</evidence>
<dbReference type="Gene3D" id="2.60.120.10">
    <property type="entry name" value="Jelly Rolls"/>
    <property type="match status" value="1"/>
</dbReference>
<dbReference type="InterPro" id="IPR011051">
    <property type="entry name" value="RmlC_Cupin_sf"/>
</dbReference>
<feature type="domain" description="Pirin N-terminal" evidence="3">
    <location>
        <begin position="31"/>
        <end position="94"/>
    </location>
</feature>
<dbReference type="AlphaFoldDB" id="A0A197JGH7"/>
<dbReference type="Proteomes" id="UP000078512">
    <property type="component" value="Unassembled WGS sequence"/>
</dbReference>
<keyword evidence="5" id="KW-1185">Reference proteome</keyword>
<evidence type="ECO:0000256" key="1">
    <source>
        <dbReference type="ARBA" id="ARBA00008416"/>
    </source>
</evidence>
<organism evidence="4 5">
    <name type="scientific">Linnemannia elongata AG-77</name>
    <dbReference type="NCBI Taxonomy" id="1314771"/>
    <lineage>
        <taxon>Eukaryota</taxon>
        <taxon>Fungi</taxon>
        <taxon>Fungi incertae sedis</taxon>
        <taxon>Mucoromycota</taxon>
        <taxon>Mortierellomycotina</taxon>
        <taxon>Mortierellomycetes</taxon>
        <taxon>Mortierellales</taxon>
        <taxon>Mortierellaceae</taxon>
        <taxon>Linnemannia</taxon>
    </lineage>
</organism>
<dbReference type="EMBL" id="KV442098">
    <property type="protein sequence ID" value="OAQ24235.1"/>
    <property type="molecule type" value="Genomic_DNA"/>
</dbReference>
<protein>
    <submittedName>
        <fullName evidence="4">RmlC-like cupin</fullName>
    </submittedName>
</protein>
<name>A0A197JGH7_9FUNG</name>
<dbReference type="SUPFAM" id="SSF51182">
    <property type="entry name" value="RmlC-like cupins"/>
    <property type="match status" value="1"/>
</dbReference>
<evidence type="ECO:0000313" key="5">
    <source>
        <dbReference type="Proteomes" id="UP000078512"/>
    </source>
</evidence>
<accession>A0A197JGH7</accession>
<evidence type="ECO:0000313" key="4">
    <source>
        <dbReference type="EMBL" id="OAQ24235.1"/>
    </source>
</evidence>
<dbReference type="PANTHER" id="PTHR13903">
    <property type="entry name" value="PIRIN-RELATED"/>
    <property type="match status" value="1"/>
</dbReference>
<gene>
    <name evidence="4" type="ORF">K457DRAFT_1880741</name>
</gene>
<reference evidence="4 5" key="1">
    <citation type="submission" date="2016-05" db="EMBL/GenBank/DDBJ databases">
        <title>Genome sequencing reveals origins of a unique bacterial endosymbiosis in the earliest lineages of terrestrial Fungi.</title>
        <authorList>
            <consortium name="DOE Joint Genome Institute"/>
            <person name="Uehling J."/>
            <person name="Gryganskyi A."/>
            <person name="Hameed K."/>
            <person name="Tschaplinski T."/>
            <person name="Misztal P."/>
            <person name="Wu S."/>
            <person name="Desiro A."/>
            <person name="Vande Pol N."/>
            <person name="Du Z.-Y."/>
            <person name="Zienkiewicz A."/>
            <person name="Zienkiewicz K."/>
            <person name="Morin E."/>
            <person name="Tisserant E."/>
            <person name="Splivallo R."/>
            <person name="Hainaut M."/>
            <person name="Henrissat B."/>
            <person name="Ohm R."/>
            <person name="Kuo A."/>
            <person name="Yan J."/>
            <person name="Lipzen A."/>
            <person name="Nolan M."/>
            <person name="Labutti K."/>
            <person name="Barry K."/>
            <person name="Goldstein A."/>
            <person name="Labbe J."/>
            <person name="Schadt C."/>
            <person name="Tuskan G."/>
            <person name="Grigoriev I."/>
            <person name="Martin F."/>
            <person name="Vilgalys R."/>
            <person name="Bonito G."/>
        </authorList>
    </citation>
    <scope>NUCLEOTIDE SEQUENCE [LARGE SCALE GENOMIC DNA]</scope>
    <source>
        <strain evidence="4 5">AG-77</strain>
    </source>
</reference>
<sequence length="99" mass="10806">MTATSNPLSKFITKLVLSRERYGGGGGVGARIRRYIGRPEFRNHDLFLMLDELLVDKNGGFPDHPHLGFETASCMVKGQLQHEASAGHRGTIGPKICNG</sequence>
<dbReference type="OrthoDB" id="198735at2759"/>
<dbReference type="InterPro" id="IPR003829">
    <property type="entry name" value="Pirin_N_dom"/>
</dbReference>